<feature type="region of interest" description="Disordered" evidence="1">
    <location>
        <begin position="814"/>
        <end position="888"/>
    </location>
</feature>
<feature type="compositionally biased region" description="Basic and acidic residues" evidence="1">
    <location>
        <begin position="863"/>
        <end position="876"/>
    </location>
</feature>
<feature type="compositionally biased region" description="Polar residues" evidence="1">
    <location>
        <begin position="817"/>
        <end position="840"/>
    </location>
</feature>
<dbReference type="Proteomes" id="UP001057455">
    <property type="component" value="Unassembled WGS sequence"/>
</dbReference>
<name>A0A9W5TBP9_BABOV</name>
<dbReference type="OrthoDB" id="367160at2759"/>
<evidence type="ECO:0000256" key="2">
    <source>
        <dbReference type="SAM" id="SignalP"/>
    </source>
</evidence>
<protein>
    <submittedName>
        <fullName evidence="3">Uncharacterized protein</fullName>
    </submittedName>
</protein>
<keyword evidence="4" id="KW-1185">Reference proteome</keyword>
<feature type="chain" id="PRO_5040798363" evidence="2">
    <location>
        <begin position="24"/>
        <end position="954"/>
    </location>
</feature>
<feature type="compositionally biased region" description="Polar residues" evidence="1">
    <location>
        <begin position="720"/>
        <end position="730"/>
    </location>
</feature>
<proteinExistence type="predicted"/>
<accession>A0A9W5TBP9</accession>
<dbReference type="AlphaFoldDB" id="A0A9W5TBP9"/>
<feature type="region of interest" description="Disordered" evidence="1">
    <location>
        <begin position="711"/>
        <end position="744"/>
    </location>
</feature>
<comment type="caution">
    <text evidence="3">The sequence shown here is derived from an EMBL/GenBank/DDBJ whole genome shotgun (WGS) entry which is preliminary data.</text>
</comment>
<dbReference type="EMBL" id="BLIY01000002">
    <property type="protein sequence ID" value="GFE52779.1"/>
    <property type="molecule type" value="Genomic_DNA"/>
</dbReference>
<feature type="signal peptide" evidence="2">
    <location>
        <begin position="1"/>
        <end position="23"/>
    </location>
</feature>
<reference evidence="3" key="1">
    <citation type="submission" date="2019-12" db="EMBL/GenBank/DDBJ databases">
        <title>Genome sequence of Babesia ovis.</title>
        <authorList>
            <person name="Yamagishi J."/>
            <person name="Sevinc F."/>
            <person name="Xuan X."/>
        </authorList>
    </citation>
    <scope>NUCLEOTIDE SEQUENCE</scope>
    <source>
        <strain evidence="3">Selcuk</strain>
    </source>
</reference>
<keyword evidence="2" id="KW-0732">Signal</keyword>
<sequence>MAINSKFFNLIWGFLSLQLVVNATVNTASEQTEGVENNVPWIFDTSKIVVPLVARTTQEKDDMNTYLTYLQEAKNLAVVTQTLLNITLPLSMHYNIYNTNIKCSAQVDESATYVKPLCQSIQHNDAYIRREAEALIHELKVIPQTKGVERPNGQKSVIIENLDSYINHIKSQGVKRLLYMRQLEDFGQYVVESRVLRSVPTTKLLDRNNDALITILGNAHKGLRIDGYDNISREAAIAQSYEDIDELDYEEWIKKKRNHLHVIAEFLTREETMAKENKLMNTSPQDYHEAVGIRSKWFDIFRIIDEQTRLIKDIMLYKNAVRELLARSDASQTLCSVSAFGMQIIRLSMKYRALPANVRDDIDRRMLEIVDSIKVKYGTDVSKTDGEMNEEVTDLFDVKSASTVDNVELSCINVHLHYEFDVIDDARGIVKEMVNEIREMKKEMKADMYIEGLDTYIDFADRRIRITDEEMMYTTVSIRKIDNEMTELVNDGYESAVEKERILYRCYRNMARLDALRELTLEYYSQAFFINWYNYEGMSRNKGPLKVPQVVMTHLYRITSAAQTSYNLYYEAYLKFVNRIENAEQRVSEVLQAASDPRGLTKTKYGNEVKRTYEKIMKILQYVGDVTGYKVGIHMYMGIIRFAIKNPTKVKFDKIFGEYWSNETVIYGSLFIGESIESLLLLEQKLVSALDAASQTSHSEDESMLDDDKIVDTLGDSNEDTPSNDSSALESTDEEDKEVAPSNEKGILATTGEYILKGGQLGGRFIITMYSTVIPKVLNTLLGTNVGKVSEEFDDGAKEVRIRKQELENSADLAQANDLSSATSADGSVTSTLPNGSLQDPTGLDIPGPIVTATGTPLSEGEPISRKSGDLMDSTKTDATGEAGPREARRTGLLKKLTEAAAAARAAIKATAAVPSDDFGEIDTDTEKTDSAGHVPALVGINLASVACILMMLA</sequence>
<organism evidence="3 4">
    <name type="scientific">Babesia ovis</name>
    <dbReference type="NCBI Taxonomy" id="5869"/>
    <lineage>
        <taxon>Eukaryota</taxon>
        <taxon>Sar</taxon>
        <taxon>Alveolata</taxon>
        <taxon>Apicomplexa</taxon>
        <taxon>Aconoidasida</taxon>
        <taxon>Piroplasmida</taxon>
        <taxon>Babesiidae</taxon>
        <taxon>Babesia</taxon>
    </lineage>
</organism>
<evidence type="ECO:0000313" key="4">
    <source>
        <dbReference type="Proteomes" id="UP001057455"/>
    </source>
</evidence>
<evidence type="ECO:0000256" key="1">
    <source>
        <dbReference type="SAM" id="MobiDB-lite"/>
    </source>
</evidence>
<evidence type="ECO:0000313" key="3">
    <source>
        <dbReference type="EMBL" id="GFE52779.1"/>
    </source>
</evidence>
<gene>
    <name evidence="3" type="ORF">BaOVIS_001830</name>
</gene>